<gene>
    <name evidence="1" type="ORF">OWV82_011127</name>
</gene>
<sequence length="257" mass="29789">MDLETENRIAAILLKEAAELRRQAEKEGVHVYLEQPKVRGRPNSRFLTATVLGVQQANRTVEVNEMWRVRQKELELSDRLNRRSKEQSSQSSHRDASNSSRRMSKNHVIDDNAAVASCSPSKREHESGCSREDEGLRDEEVEEFLQSRVKRGRGAVGSRMDETGPYLARSSVSNEKLSTRSDVWQHRVLGPEKPSSLKSCVSSDEELHEERRKKKKKEHSSSSDKHHSRKHKSKEKSRHEEKKKKKKREEKRSKHHK</sequence>
<protein>
    <submittedName>
        <fullName evidence="1">G patch domain protein</fullName>
    </submittedName>
</protein>
<evidence type="ECO:0000313" key="2">
    <source>
        <dbReference type="Proteomes" id="UP001164539"/>
    </source>
</evidence>
<dbReference type="Proteomes" id="UP001164539">
    <property type="component" value="Chromosome 6"/>
</dbReference>
<name>A0ACC1XYQ1_MELAZ</name>
<proteinExistence type="predicted"/>
<accession>A0ACC1XYQ1</accession>
<reference evidence="1 2" key="1">
    <citation type="journal article" date="2023" name="Science">
        <title>Complex scaffold remodeling in plant triterpene biosynthesis.</title>
        <authorList>
            <person name="De La Pena R."/>
            <person name="Hodgson H."/>
            <person name="Liu J.C."/>
            <person name="Stephenson M.J."/>
            <person name="Martin A.C."/>
            <person name="Owen C."/>
            <person name="Harkess A."/>
            <person name="Leebens-Mack J."/>
            <person name="Jimenez L.E."/>
            <person name="Osbourn A."/>
            <person name="Sattely E.S."/>
        </authorList>
    </citation>
    <scope>NUCLEOTIDE SEQUENCE [LARGE SCALE GENOMIC DNA]</scope>
    <source>
        <strain evidence="2">cv. JPN11</strain>
        <tissue evidence="1">Leaf</tissue>
    </source>
</reference>
<comment type="caution">
    <text evidence="1">The sequence shown here is derived from an EMBL/GenBank/DDBJ whole genome shotgun (WGS) entry which is preliminary data.</text>
</comment>
<keyword evidence="2" id="KW-1185">Reference proteome</keyword>
<organism evidence="1 2">
    <name type="scientific">Melia azedarach</name>
    <name type="common">Chinaberry tree</name>
    <dbReference type="NCBI Taxonomy" id="155640"/>
    <lineage>
        <taxon>Eukaryota</taxon>
        <taxon>Viridiplantae</taxon>
        <taxon>Streptophyta</taxon>
        <taxon>Embryophyta</taxon>
        <taxon>Tracheophyta</taxon>
        <taxon>Spermatophyta</taxon>
        <taxon>Magnoliopsida</taxon>
        <taxon>eudicotyledons</taxon>
        <taxon>Gunneridae</taxon>
        <taxon>Pentapetalae</taxon>
        <taxon>rosids</taxon>
        <taxon>malvids</taxon>
        <taxon>Sapindales</taxon>
        <taxon>Meliaceae</taxon>
        <taxon>Melia</taxon>
    </lineage>
</organism>
<evidence type="ECO:0000313" key="1">
    <source>
        <dbReference type="EMBL" id="KAJ4716057.1"/>
    </source>
</evidence>
<dbReference type="EMBL" id="CM051399">
    <property type="protein sequence ID" value="KAJ4716057.1"/>
    <property type="molecule type" value="Genomic_DNA"/>
</dbReference>